<protein>
    <submittedName>
        <fullName evidence="1">YhcH/YjgK/YiaL family protein</fullName>
    </submittedName>
</protein>
<comment type="caution">
    <text evidence="1">The sequence shown here is derived from an EMBL/GenBank/DDBJ whole genome shotgun (WGS) entry which is preliminary data.</text>
</comment>
<name>F3PXQ4_9BACE</name>
<dbReference type="InterPro" id="IPR037012">
    <property type="entry name" value="NanQ/TabA/YiaL_sf"/>
</dbReference>
<dbReference type="Gene3D" id="2.60.120.370">
    <property type="entry name" value="YhcH/YjgK/YiaL"/>
    <property type="match status" value="1"/>
</dbReference>
<dbReference type="PANTHER" id="PTHR34986">
    <property type="entry name" value="EVOLVED BETA-GALACTOSIDASE SUBUNIT BETA"/>
    <property type="match status" value="1"/>
</dbReference>
<accession>F3PXQ4</accession>
<dbReference type="PANTHER" id="PTHR34986:SF1">
    <property type="entry name" value="PROTEIN YIAL"/>
    <property type="match status" value="1"/>
</dbReference>
<dbReference type="InterPro" id="IPR004375">
    <property type="entry name" value="NanQ/TabA/YiaL"/>
</dbReference>
<reference evidence="1 2" key="1">
    <citation type="submission" date="2011-02" db="EMBL/GenBank/DDBJ databases">
        <authorList>
            <person name="Weinstock G."/>
            <person name="Sodergren E."/>
            <person name="Clifton S."/>
            <person name="Fulton L."/>
            <person name="Fulton B."/>
            <person name="Courtney L."/>
            <person name="Fronick C."/>
            <person name="Harrison M."/>
            <person name="Strong C."/>
            <person name="Farmer C."/>
            <person name="Delahaunty K."/>
            <person name="Markovic C."/>
            <person name="Hall O."/>
            <person name="Minx P."/>
            <person name="Tomlinson C."/>
            <person name="Mitreva M."/>
            <person name="Hou S."/>
            <person name="Chen J."/>
            <person name="Wollam A."/>
            <person name="Pepin K.H."/>
            <person name="Johnson M."/>
            <person name="Bhonagiri V."/>
            <person name="Zhang X."/>
            <person name="Suruliraj S."/>
            <person name="Warren W."/>
            <person name="Chinwalla A."/>
            <person name="Mardis E.R."/>
            <person name="Wilson R.K."/>
        </authorList>
    </citation>
    <scope>NUCLEOTIDE SEQUENCE [LARGE SCALE GENOMIC DNA]</scope>
    <source>
        <strain evidence="1 2">YIT 12057</strain>
    </source>
</reference>
<gene>
    <name evidence="1" type="ORF">HMPREF9446_03552</name>
</gene>
<dbReference type="Pfam" id="PF04074">
    <property type="entry name" value="DUF386"/>
    <property type="match status" value="1"/>
</dbReference>
<organism evidence="1 2">
    <name type="scientific">Bacteroides fluxus YIT 12057</name>
    <dbReference type="NCBI Taxonomy" id="763034"/>
    <lineage>
        <taxon>Bacteria</taxon>
        <taxon>Pseudomonadati</taxon>
        <taxon>Bacteroidota</taxon>
        <taxon>Bacteroidia</taxon>
        <taxon>Bacteroidales</taxon>
        <taxon>Bacteroidaceae</taxon>
        <taxon>Bacteroides</taxon>
    </lineage>
</organism>
<dbReference type="Proteomes" id="UP000003416">
    <property type="component" value="Unassembled WGS sequence"/>
</dbReference>
<dbReference type="HOGENOM" id="CLU_107139_2_1_10"/>
<dbReference type="EMBL" id="AFBN01000099">
    <property type="protein sequence ID" value="EGF51636.1"/>
    <property type="molecule type" value="Genomic_DNA"/>
</dbReference>
<proteinExistence type="predicted"/>
<dbReference type="GO" id="GO:0005829">
    <property type="term" value="C:cytosol"/>
    <property type="evidence" value="ECO:0007669"/>
    <property type="project" value="TreeGrafter"/>
</dbReference>
<dbReference type="eggNOG" id="COG2731">
    <property type="taxonomic scope" value="Bacteria"/>
</dbReference>
<evidence type="ECO:0000313" key="1">
    <source>
        <dbReference type="EMBL" id="EGF51636.1"/>
    </source>
</evidence>
<dbReference type="NCBIfam" id="TIGR00022">
    <property type="entry name" value="YhcH/YjgK/YiaL family protein"/>
    <property type="match status" value="1"/>
</dbReference>
<sequence>MMIVSNLQNSQRVEGLHPLFKTLFDYVKSHDLLHADLGRIEIKGDELFINNVNPECVVAEKQVLELHRDYIDVHILLEGAERIGWKAIEDLTDEVKPYEKEGDCALYSDTPTTFVDLLPGQFMIVYPEDPHAPVIGEGKIRKLIAKVKL</sequence>
<dbReference type="SUPFAM" id="SSF51197">
    <property type="entry name" value="Clavaminate synthase-like"/>
    <property type="match status" value="1"/>
</dbReference>
<keyword evidence="2" id="KW-1185">Reference proteome</keyword>
<evidence type="ECO:0000313" key="2">
    <source>
        <dbReference type="Proteomes" id="UP000003416"/>
    </source>
</evidence>
<dbReference type="STRING" id="763034.HMPREF9446_03552"/>
<dbReference type="AlphaFoldDB" id="F3PXQ4"/>